<feature type="non-terminal residue" evidence="1">
    <location>
        <position position="1"/>
    </location>
</feature>
<dbReference type="InterPro" id="IPR027417">
    <property type="entry name" value="P-loop_NTPase"/>
</dbReference>
<reference evidence="1" key="1">
    <citation type="journal article" date="2015" name="Nature">
        <title>Complex archaea that bridge the gap between prokaryotes and eukaryotes.</title>
        <authorList>
            <person name="Spang A."/>
            <person name="Saw J.H."/>
            <person name="Jorgensen S.L."/>
            <person name="Zaremba-Niedzwiedzka K."/>
            <person name="Martijn J."/>
            <person name="Lind A.E."/>
            <person name="van Eijk R."/>
            <person name="Schleper C."/>
            <person name="Guy L."/>
            <person name="Ettema T.J."/>
        </authorList>
    </citation>
    <scope>NUCLEOTIDE SEQUENCE</scope>
</reference>
<dbReference type="AlphaFoldDB" id="A0A0F9PZK8"/>
<name>A0A0F9PZK8_9ZZZZ</name>
<protein>
    <submittedName>
        <fullName evidence="1">Uncharacterized protein</fullName>
    </submittedName>
</protein>
<dbReference type="EMBL" id="LAZR01001920">
    <property type="protein sequence ID" value="KKN37095.1"/>
    <property type="molecule type" value="Genomic_DNA"/>
</dbReference>
<comment type="caution">
    <text evidence="1">The sequence shown here is derived from an EMBL/GenBank/DDBJ whole genome shotgun (WGS) entry which is preliminary data.</text>
</comment>
<accession>A0A0F9PZK8</accession>
<dbReference type="Gene3D" id="3.30.420.240">
    <property type="match status" value="1"/>
</dbReference>
<evidence type="ECO:0000313" key="1">
    <source>
        <dbReference type="EMBL" id="KKN37095.1"/>
    </source>
</evidence>
<proteinExistence type="predicted"/>
<organism evidence="1">
    <name type="scientific">marine sediment metagenome</name>
    <dbReference type="NCBI Taxonomy" id="412755"/>
    <lineage>
        <taxon>unclassified sequences</taxon>
        <taxon>metagenomes</taxon>
        <taxon>ecological metagenomes</taxon>
    </lineage>
</organism>
<dbReference type="Gene3D" id="3.40.50.300">
    <property type="entry name" value="P-loop containing nucleotide triphosphate hydrolases"/>
    <property type="match status" value="1"/>
</dbReference>
<gene>
    <name evidence="1" type="ORF">LCGC14_0766850</name>
</gene>
<sequence length="625" mass="72195">RYWKCPKTNLIVPKHVGENIMWKEKLLLQAENDTILQTDLLAACAESLLYFVNAFVWTYHQFDVDPATGQRIESISPHEPFITWEIQDELFNKFEYHLAHALDILISKCRDMGASWCCIIFLHWLWLFHKKGPQLLEMSRTREYVDQTGNHKALFQKHDKINEWLPTWMIPPDCLPGGKYRTKMHMHNVLTGATIDGESTTKHAGSGDRRLIALLDEFSKVEFGNEMRSATRDVALMRIINSTPAGPGTEYSRWKRSGQIKVFHLPFWEHPEKGAGRHVEEKEDGGWEIKSPWFDIEESVRSPKELAQEVLAQDIESGDMFFTLINFEKHRAMFGTEPLSRFSIDLKSNIANEEVGNYIKRRDYNCVDIRQNKKGPLRVWTHLLLGRPDQSKSYRLGIDVSKGQGASNSVISIKCRETGEKIAEWRDANTPAYELSRVAVAIAIWCGGKLPHRLPFMKWEMNGPGWDFGRMIVLQFGYSYYYRKKTVGQVTNTETKKYGWHSDPTSKNELLMQYDRVMAHGGYINHSIFALEEGMYYIYFSDGYIGPAGLVEENSSARKTHGDCVIADALTLEEGKVTILTAKPADIKPPRNSIGYRMQQKLKQRKQAGKRSWKHTFNFQELRWQ</sequence>